<feature type="compositionally biased region" description="Basic and acidic residues" evidence="1">
    <location>
        <begin position="64"/>
        <end position="74"/>
    </location>
</feature>
<sequence length="117" mass="12723">MKQEFCLQLRACAGAMPLVFKVPINDKTTVRVNKIRSLHCNEASARDPSQLSTQTISASARIPDGPRSRSDVRDSIGATRPIPPRVSDQLQSARVQIAVSTHPTIKAFPISSCPDRG</sequence>
<proteinExistence type="predicted"/>
<dbReference type="AlphaFoldDB" id="A0A8S9JM69"/>
<comment type="caution">
    <text evidence="2">The sequence shown here is derived from an EMBL/GenBank/DDBJ whole genome shotgun (WGS) entry which is preliminary data.</text>
</comment>
<dbReference type="Proteomes" id="UP000712281">
    <property type="component" value="Unassembled WGS sequence"/>
</dbReference>
<dbReference type="EMBL" id="QGKW02001660">
    <property type="protein sequence ID" value="KAF2582606.1"/>
    <property type="molecule type" value="Genomic_DNA"/>
</dbReference>
<feature type="region of interest" description="Disordered" evidence="1">
    <location>
        <begin position="43"/>
        <end position="89"/>
    </location>
</feature>
<protein>
    <submittedName>
        <fullName evidence="2">Uncharacterized protein</fullName>
    </submittedName>
</protein>
<feature type="compositionally biased region" description="Polar residues" evidence="1">
    <location>
        <begin position="47"/>
        <end position="58"/>
    </location>
</feature>
<evidence type="ECO:0000256" key="1">
    <source>
        <dbReference type="SAM" id="MobiDB-lite"/>
    </source>
</evidence>
<accession>A0A8S9JM69</accession>
<organism evidence="2 3">
    <name type="scientific">Brassica cretica</name>
    <name type="common">Mustard</name>
    <dbReference type="NCBI Taxonomy" id="69181"/>
    <lineage>
        <taxon>Eukaryota</taxon>
        <taxon>Viridiplantae</taxon>
        <taxon>Streptophyta</taxon>
        <taxon>Embryophyta</taxon>
        <taxon>Tracheophyta</taxon>
        <taxon>Spermatophyta</taxon>
        <taxon>Magnoliopsida</taxon>
        <taxon>eudicotyledons</taxon>
        <taxon>Gunneridae</taxon>
        <taxon>Pentapetalae</taxon>
        <taxon>rosids</taxon>
        <taxon>malvids</taxon>
        <taxon>Brassicales</taxon>
        <taxon>Brassicaceae</taxon>
        <taxon>Brassiceae</taxon>
        <taxon>Brassica</taxon>
    </lineage>
</organism>
<gene>
    <name evidence="2" type="ORF">F2Q68_00006712</name>
</gene>
<evidence type="ECO:0000313" key="3">
    <source>
        <dbReference type="Proteomes" id="UP000712281"/>
    </source>
</evidence>
<name>A0A8S9JM69_BRACR</name>
<reference evidence="2" key="1">
    <citation type="submission" date="2019-12" db="EMBL/GenBank/DDBJ databases">
        <title>Genome sequencing and annotation of Brassica cretica.</title>
        <authorList>
            <person name="Studholme D.J."/>
            <person name="Sarris P.F."/>
        </authorList>
    </citation>
    <scope>NUCLEOTIDE SEQUENCE</scope>
    <source>
        <strain evidence="2">PFS-001/15</strain>
        <tissue evidence="2">Leaf</tissue>
    </source>
</reference>
<evidence type="ECO:0000313" key="2">
    <source>
        <dbReference type="EMBL" id="KAF2582606.1"/>
    </source>
</evidence>